<reference evidence="1" key="1">
    <citation type="submission" date="2019-07" db="EMBL/GenBank/DDBJ databases">
        <title>Genomic Encyclopedia of Type Strains, Phase IV (KMG-IV): sequencing the most valuable type-strain genomes for metagenomic binning, comparative biology and taxonomic classification.</title>
        <authorList>
            <person name="Goeker M."/>
        </authorList>
    </citation>
    <scope>NUCLEOTIDE SEQUENCE</scope>
    <source>
        <strain evidence="1">DSM 44596</strain>
    </source>
</reference>
<sequence length="95" mass="10728">MGRYSADTEQILGLVGRAKQIGMRVEARITDVEREVVALNVDWDGDAADAHRTKHETLHRELKDMRTALSELESMAQGAHDRYLANARHNSGMWP</sequence>
<dbReference type="Gene3D" id="1.10.287.1060">
    <property type="entry name" value="ESAT-6-like"/>
    <property type="match status" value="1"/>
</dbReference>
<dbReference type="InterPro" id="IPR010310">
    <property type="entry name" value="T7SS_ESAT-6-like"/>
</dbReference>
<dbReference type="InterPro" id="IPR036689">
    <property type="entry name" value="ESAT-6-like_sf"/>
</dbReference>
<proteinExistence type="predicted"/>
<accession>A0A652YKK4</accession>
<dbReference type="EMBL" id="VNIQ01000007">
    <property type="protein sequence ID" value="TYQ01777.1"/>
    <property type="molecule type" value="Genomic_DNA"/>
</dbReference>
<name>A0A652YKK4_NOCGL</name>
<gene>
    <name evidence="1" type="ORF">FNL38_107199</name>
</gene>
<protein>
    <submittedName>
        <fullName evidence="1">WXG100 family type VII secretion target</fullName>
    </submittedName>
</protein>
<organism evidence="1">
    <name type="scientific">Nocardia globerula</name>
    <dbReference type="NCBI Taxonomy" id="1818"/>
    <lineage>
        <taxon>Bacteria</taxon>
        <taxon>Bacillati</taxon>
        <taxon>Actinomycetota</taxon>
        <taxon>Actinomycetes</taxon>
        <taxon>Mycobacteriales</taxon>
        <taxon>Nocardiaceae</taxon>
        <taxon>Nocardia</taxon>
    </lineage>
</organism>
<comment type="caution">
    <text evidence="1">The sequence shown here is derived from an EMBL/GenBank/DDBJ whole genome shotgun (WGS) entry which is preliminary data.</text>
</comment>
<dbReference type="Pfam" id="PF06013">
    <property type="entry name" value="WXG100"/>
    <property type="match status" value="1"/>
</dbReference>
<evidence type="ECO:0000313" key="1">
    <source>
        <dbReference type="EMBL" id="TYQ01777.1"/>
    </source>
</evidence>
<dbReference type="SUPFAM" id="SSF140453">
    <property type="entry name" value="EsxAB dimer-like"/>
    <property type="match status" value="1"/>
</dbReference>
<dbReference type="AlphaFoldDB" id="A0A652YKK4"/>